<protein>
    <recommendedName>
        <fullName evidence="1">UPF0637 protein B5M42_21225</fullName>
    </recommendedName>
</protein>
<accession>A0A4Y8PTK5</accession>
<keyword evidence="3" id="KW-1185">Reference proteome</keyword>
<dbReference type="InterPro" id="IPR009403">
    <property type="entry name" value="UPF0637"/>
</dbReference>
<dbReference type="InterPro" id="IPR053707">
    <property type="entry name" value="UPF0637_domain_sf"/>
</dbReference>
<dbReference type="OrthoDB" id="9812818at2"/>
<dbReference type="Gene3D" id="3.30.930.20">
    <property type="entry name" value="Protein of unknown function DUF1054"/>
    <property type="match status" value="1"/>
</dbReference>
<comment type="similarity">
    <text evidence="1">Belongs to the UPF0637 family.</text>
</comment>
<reference evidence="2 3" key="1">
    <citation type="submission" date="2017-03" db="EMBL/GenBank/DDBJ databases">
        <title>Isolation of Levoglucosan Utilizing Bacteria.</title>
        <authorList>
            <person name="Arya A.S."/>
        </authorList>
    </citation>
    <scope>NUCLEOTIDE SEQUENCE [LARGE SCALE GENOMIC DNA]</scope>
    <source>
        <strain evidence="2 3">MEC069</strain>
    </source>
</reference>
<gene>
    <name evidence="2" type="ORF">B5M42_21225</name>
</gene>
<dbReference type="HAMAP" id="MF_01851">
    <property type="entry name" value="UPF0637"/>
    <property type="match status" value="1"/>
</dbReference>
<evidence type="ECO:0000313" key="3">
    <source>
        <dbReference type="Proteomes" id="UP000298246"/>
    </source>
</evidence>
<dbReference type="EMBL" id="MYFO01000038">
    <property type="protein sequence ID" value="TFE84173.1"/>
    <property type="molecule type" value="Genomic_DNA"/>
</dbReference>
<dbReference type="PIRSF" id="PIRSF021332">
    <property type="entry name" value="DUF1054"/>
    <property type="match status" value="1"/>
</dbReference>
<organism evidence="2 3">
    <name type="scientific">Paenibacillus athensensis</name>
    <dbReference type="NCBI Taxonomy" id="1967502"/>
    <lineage>
        <taxon>Bacteria</taxon>
        <taxon>Bacillati</taxon>
        <taxon>Bacillota</taxon>
        <taxon>Bacilli</taxon>
        <taxon>Bacillales</taxon>
        <taxon>Paenibacillaceae</taxon>
        <taxon>Paenibacillus</taxon>
    </lineage>
</organism>
<name>A0A4Y8PTK5_9BACL</name>
<evidence type="ECO:0000313" key="2">
    <source>
        <dbReference type="EMBL" id="TFE84173.1"/>
    </source>
</evidence>
<evidence type="ECO:0000256" key="1">
    <source>
        <dbReference type="HAMAP-Rule" id="MF_01851"/>
    </source>
</evidence>
<proteinExistence type="inferred from homology"/>
<dbReference type="SUPFAM" id="SSF142913">
    <property type="entry name" value="YktB/PF0168-like"/>
    <property type="match status" value="1"/>
</dbReference>
<sequence>MSFEGFTPYDFDTFTIEGLDGRMAAIKERIQPKFRELGARLCAELSLLCGNEMFLHIAQHARRKVNAPVDTWLAICPNKRGYKMVPHFQVGLFDDRLFIWLALIYELPNKRAIAERMLAQLDELAAAVPDDFHISFDHMKKNALSVSALGREGWQTALGKFRDVKSVELLLGRVLAADEPVLGQPEQLETLIRDTFARLLPFYRTATQGDLS</sequence>
<dbReference type="Pfam" id="PF06335">
    <property type="entry name" value="DUF1054"/>
    <property type="match status" value="1"/>
</dbReference>
<dbReference type="AlphaFoldDB" id="A0A4Y8PTK5"/>
<comment type="caution">
    <text evidence="2">The sequence shown here is derived from an EMBL/GenBank/DDBJ whole genome shotgun (WGS) entry which is preliminary data.</text>
</comment>
<dbReference type="Proteomes" id="UP000298246">
    <property type="component" value="Unassembled WGS sequence"/>
</dbReference>